<dbReference type="AlphaFoldDB" id="A0A931CL31"/>
<evidence type="ECO:0000313" key="3">
    <source>
        <dbReference type="Proteomes" id="UP000598146"/>
    </source>
</evidence>
<protein>
    <submittedName>
        <fullName evidence="2">TadE family protein</fullName>
    </submittedName>
</protein>
<keyword evidence="1" id="KW-0812">Transmembrane</keyword>
<comment type="caution">
    <text evidence="2">The sequence shown here is derived from an EMBL/GenBank/DDBJ whole genome shotgun (WGS) entry which is preliminary data.</text>
</comment>
<gene>
    <name evidence="2" type="ORF">I4J89_47085</name>
</gene>
<dbReference type="EMBL" id="JADQTO010000050">
    <property type="protein sequence ID" value="MBG0569001.1"/>
    <property type="molecule type" value="Genomic_DNA"/>
</dbReference>
<dbReference type="RefSeq" id="WP_196420769.1">
    <property type="nucleotide sequence ID" value="NZ_JADQTO010000050.1"/>
</dbReference>
<evidence type="ECO:0000313" key="2">
    <source>
        <dbReference type="EMBL" id="MBG0569001.1"/>
    </source>
</evidence>
<evidence type="ECO:0000256" key="1">
    <source>
        <dbReference type="SAM" id="Phobius"/>
    </source>
</evidence>
<keyword evidence="3" id="KW-1185">Reference proteome</keyword>
<keyword evidence="1" id="KW-0472">Membrane</keyword>
<accession>A0A931CL31</accession>
<name>A0A931CL31_9ACTN</name>
<feature type="transmembrane region" description="Helical" evidence="1">
    <location>
        <begin position="20"/>
        <end position="42"/>
    </location>
</feature>
<dbReference type="Proteomes" id="UP000598146">
    <property type="component" value="Unassembled WGS sequence"/>
</dbReference>
<proteinExistence type="predicted"/>
<reference evidence="2" key="1">
    <citation type="submission" date="2020-11" db="EMBL/GenBank/DDBJ databases">
        <title>Isolation and identification of active actinomycetes.</title>
        <authorList>
            <person name="Sun X."/>
        </authorList>
    </citation>
    <scope>NUCLEOTIDE SEQUENCE</scope>
    <source>
        <strain evidence="2">NEAU-A11</strain>
    </source>
</reference>
<organism evidence="2 3">
    <name type="scientific">Actinoplanes aureus</name>
    <dbReference type="NCBI Taxonomy" id="2792083"/>
    <lineage>
        <taxon>Bacteria</taxon>
        <taxon>Bacillati</taxon>
        <taxon>Actinomycetota</taxon>
        <taxon>Actinomycetes</taxon>
        <taxon>Micromonosporales</taxon>
        <taxon>Micromonosporaceae</taxon>
        <taxon>Actinoplanes</taxon>
    </lineage>
</organism>
<keyword evidence="1" id="KW-1133">Transmembrane helix</keyword>
<sequence>MTSSTTGAPASGRDDDRGSIAVELALGVPMAVLLIFLLVGAFNVGRATIDVNSAAGAASRSASLARTAPAAAAAAHGSATANLSDRCARMSVTVDTSQFRRGGTVTVEVRCTVTTHGLLGIGLPGSLTMTAASSSPLDRYRADT</sequence>